<protein>
    <submittedName>
        <fullName evidence="1">DUF262 domain-containing protein</fullName>
    </submittedName>
</protein>
<reference evidence="2" key="1">
    <citation type="journal article" date="2019" name="Int. J. Syst. Evol. Microbiol.">
        <title>The Global Catalogue of Microorganisms (GCM) 10K type strain sequencing project: providing services to taxonomists for standard genome sequencing and annotation.</title>
        <authorList>
            <consortium name="The Broad Institute Genomics Platform"/>
            <consortium name="The Broad Institute Genome Sequencing Center for Infectious Disease"/>
            <person name="Wu L."/>
            <person name="Ma J."/>
        </authorList>
    </citation>
    <scope>NUCLEOTIDE SEQUENCE [LARGE SCALE GENOMIC DNA]</scope>
    <source>
        <strain evidence="2">CCM 8932</strain>
    </source>
</reference>
<evidence type="ECO:0000313" key="2">
    <source>
        <dbReference type="Proteomes" id="UP001596253"/>
    </source>
</evidence>
<gene>
    <name evidence="1" type="ORF">ACFP3T_04770</name>
</gene>
<dbReference type="Proteomes" id="UP001596253">
    <property type="component" value="Unassembled WGS sequence"/>
</dbReference>
<keyword evidence="2" id="KW-1185">Reference proteome</keyword>
<dbReference type="EMBL" id="JBHSSD010000017">
    <property type="protein sequence ID" value="MFC6163987.1"/>
    <property type="molecule type" value="Genomic_DNA"/>
</dbReference>
<proteinExistence type="predicted"/>
<name>A0ABW1R5S5_9LACO</name>
<sequence length="36" mass="4058">MAGNLSFTQYSLEALFKEVTNMAIPIYQRGYAWGAD</sequence>
<accession>A0ABW1R5S5</accession>
<dbReference type="RefSeq" id="WP_223877325.1">
    <property type="nucleotide sequence ID" value="NZ_BJDK01000021.1"/>
</dbReference>
<comment type="caution">
    <text evidence="1">The sequence shown here is derived from an EMBL/GenBank/DDBJ whole genome shotgun (WGS) entry which is preliminary data.</text>
</comment>
<evidence type="ECO:0000313" key="1">
    <source>
        <dbReference type="EMBL" id="MFC6163987.1"/>
    </source>
</evidence>
<organism evidence="1 2">
    <name type="scientific">Lactiplantibacillus dongliensis</name>
    <dbReference type="NCBI Taxonomy" id="2559919"/>
    <lineage>
        <taxon>Bacteria</taxon>
        <taxon>Bacillati</taxon>
        <taxon>Bacillota</taxon>
        <taxon>Bacilli</taxon>
        <taxon>Lactobacillales</taxon>
        <taxon>Lactobacillaceae</taxon>
        <taxon>Lactiplantibacillus</taxon>
    </lineage>
</organism>